<name>K9AIJ7_9STAP</name>
<dbReference type="InterPro" id="IPR009057">
    <property type="entry name" value="Homeodomain-like_sf"/>
</dbReference>
<dbReference type="OrthoDB" id="9794201at2"/>
<dbReference type="RefSeq" id="WP_009384752.1">
    <property type="nucleotide sequence ID" value="NZ_AMSQ01000023.1"/>
</dbReference>
<comment type="caution">
    <text evidence="1">The sequence shown here is derived from an EMBL/GenBank/DDBJ whole genome shotgun (WGS) entry which is preliminary data.</text>
</comment>
<dbReference type="eggNOG" id="COG2801">
    <property type="taxonomic scope" value="Bacteria"/>
</dbReference>
<proteinExistence type="predicted"/>
<dbReference type="PATRIC" id="fig|1229783.3.peg.2082"/>
<sequence length="108" mass="12789">MLPFFGSAEMIKNLADFTEEARQKAMERYYTLEPYFKKLKSVRVVSESEKVPNRTLYNWISRYKNDGLAGLIDKTRKDRHRIKVDEDTINFVQNEYFSNRGISVLLQS</sequence>
<evidence type="ECO:0000313" key="2">
    <source>
        <dbReference type="Proteomes" id="UP000009885"/>
    </source>
</evidence>
<dbReference type="STRING" id="1229783.C273_10462"/>
<gene>
    <name evidence="1" type="ORF">C273_10462</name>
</gene>
<evidence type="ECO:0000313" key="1">
    <source>
        <dbReference type="EMBL" id="EKU45866.1"/>
    </source>
</evidence>
<protein>
    <recommendedName>
        <fullName evidence="3">Transposase</fullName>
    </recommendedName>
</protein>
<dbReference type="Proteomes" id="UP000009885">
    <property type="component" value="Unassembled WGS sequence"/>
</dbReference>
<reference evidence="1 2" key="1">
    <citation type="journal article" date="2013" name="Genome Announc.">
        <title>Genome Sequence of Staphylococcus massiliensis Strain S46, Isolated from the Surface of Healthy Human Skin.</title>
        <authorList>
            <person name="Srivastav R."/>
            <person name="Singh A."/>
            <person name="Jangir P.K."/>
            <person name="Kumari C."/>
            <person name="Muduli S."/>
            <person name="Sharma R."/>
        </authorList>
    </citation>
    <scope>NUCLEOTIDE SEQUENCE [LARGE SCALE GENOMIC DNA]</scope>
    <source>
        <strain evidence="1 2">S46</strain>
    </source>
</reference>
<dbReference type="AlphaFoldDB" id="K9AIJ7"/>
<dbReference type="Pfam" id="PF13551">
    <property type="entry name" value="HTH_29"/>
    <property type="match status" value="1"/>
</dbReference>
<dbReference type="EMBL" id="AMSQ01000023">
    <property type="protein sequence ID" value="EKU45866.1"/>
    <property type="molecule type" value="Genomic_DNA"/>
</dbReference>
<accession>K9AIJ7</accession>
<dbReference type="SUPFAM" id="SSF46689">
    <property type="entry name" value="Homeodomain-like"/>
    <property type="match status" value="1"/>
</dbReference>
<evidence type="ECO:0008006" key="3">
    <source>
        <dbReference type="Google" id="ProtNLM"/>
    </source>
</evidence>
<keyword evidence="2" id="KW-1185">Reference proteome</keyword>
<organism evidence="1 2">
    <name type="scientific">Staphylococcus massiliensis S46</name>
    <dbReference type="NCBI Taxonomy" id="1229783"/>
    <lineage>
        <taxon>Bacteria</taxon>
        <taxon>Bacillati</taxon>
        <taxon>Bacillota</taxon>
        <taxon>Bacilli</taxon>
        <taxon>Bacillales</taxon>
        <taxon>Staphylococcaceae</taxon>
        <taxon>Staphylococcus</taxon>
    </lineage>
</organism>